<reference evidence="2" key="1">
    <citation type="journal article" date="2022" name="Mol. Ecol. Resour.">
        <title>The genomes of chicory, endive, great burdock and yacon provide insights into Asteraceae palaeo-polyploidization history and plant inulin production.</title>
        <authorList>
            <person name="Fan W."/>
            <person name="Wang S."/>
            <person name="Wang H."/>
            <person name="Wang A."/>
            <person name="Jiang F."/>
            <person name="Liu H."/>
            <person name="Zhao H."/>
            <person name="Xu D."/>
            <person name="Zhang Y."/>
        </authorList>
    </citation>
    <scope>NUCLEOTIDE SEQUENCE [LARGE SCALE GENOMIC DNA]</scope>
    <source>
        <strain evidence="2">cv. Punajuju</strain>
    </source>
</reference>
<protein>
    <submittedName>
        <fullName evidence="1">Uncharacterized protein</fullName>
    </submittedName>
</protein>
<sequence length="468" mass="53915">MAFLEEFQHLQIQLQEIKSATGNFNDNNVIGKGGFGKVYKGVVSHSKGQSMVAFKRLDRRYGQGDPEFLKEILMLSRYTHENLISLLGFCDADGEKILVYEHAYHGSLDCHLASTTLTWRQRLKICLGAAKGLCYLHDPKETQQRVIHRDIKSSNILLDENWNAKVSDMGLSKIGPANQTHTFLATNVVGTFGYVDPMYAEMSILTKESDVYSFGVVLFEVLCGRLCFENHNGHYQSLVQMWKKRYKQKKLDEIISQDLKQHMDKSSLETFSDIAYQCLHKSREERPKMSHVVEKLEIALRFQEISEEVEPPVDYEELGKSVVPPLVYSFKEELKMLLSNGVLINEGKTWFWLNNNEEHCEMISAAGCLIPIDPASPEDYCRKKSRFAVEYLEGIEFQPLERVEHQMLEDKEVDMQTVSDSDTYWEQKLPSDYEDIIKQSKDDVQWTTKKELYSILCKGFPVKNGKEI</sequence>
<gene>
    <name evidence="1" type="ORF">L2E82_48127</name>
</gene>
<evidence type="ECO:0000313" key="1">
    <source>
        <dbReference type="EMBL" id="KAI3690152.1"/>
    </source>
</evidence>
<proteinExistence type="predicted"/>
<name>A0ACB8YXB1_CICIN</name>
<dbReference type="Proteomes" id="UP001055811">
    <property type="component" value="Linkage Group LG09"/>
</dbReference>
<organism evidence="1 2">
    <name type="scientific">Cichorium intybus</name>
    <name type="common">Chicory</name>
    <dbReference type="NCBI Taxonomy" id="13427"/>
    <lineage>
        <taxon>Eukaryota</taxon>
        <taxon>Viridiplantae</taxon>
        <taxon>Streptophyta</taxon>
        <taxon>Embryophyta</taxon>
        <taxon>Tracheophyta</taxon>
        <taxon>Spermatophyta</taxon>
        <taxon>Magnoliopsida</taxon>
        <taxon>eudicotyledons</taxon>
        <taxon>Gunneridae</taxon>
        <taxon>Pentapetalae</taxon>
        <taxon>asterids</taxon>
        <taxon>campanulids</taxon>
        <taxon>Asterales</taxon>
        <taxon>Asteraceae</taxon>
        <taxon>Cichorioideae</taxon>
        <taxon>Cichorieae</taxon>
        <taxon>Cichoriinae</taxon>
        <taxon>Cichorium</taxon>
    </lineage>
</organism>
<keyword evidence="2" id="KW-1185">Reference proteome</keyword>
<comment type="caution">
    <text evidence="1">The sequence shown here is derived from an EMBL/GenBank/DDBJ whole genome shotgun (WGS) entry which is preliminary data.</text>
</comment>
<accession>A0ACB8YXB1</accession>
<dbReference type="EMBL" id="CM042017">
    <property type="protein sequence ID" value="KAI3690152.1"/>
    <property type="molecule type" value="Genomic_DNA"/>
</dbReference>
<evidence type="ECO:0000313" key="2">
    <source>
        <dbReference type="Proteomes" id="UP001055811"/>
    </source>
</evidence>
<reference evidence="1 2" key="2">
    <citation type="journal article" date="2022" name="Mol. Ecol. Resour.">
        <title>The genomes of chicory, endive, great burdock and yacon provide insights into Asteraceae paleo-polyploidization history and plant inulin production.</title>
        <authorList>
            <person name="Fan W."/>
            <person name="Wang S."/>
            <person name="Wang H."/>
            <person name="Wang A."/>
            <person name="Jiang F."/>
            <person name="Liu H."/>
            <person name="Zhao H."/>
            <person name="Xu D."/>
            <person name="Zhang Y."/>
        </authorList>
    </citation>
    <scope>NUCLEOTIDE SEQUENCE [LARGE SCALE GENOMIC DNA]</scope>
    <source>
        <strain evidence="2">cv. Punajuju</strain>
        <tissue evidence="1">Leaves</tissue>
    </source>
</reference>